<dbReference type="EMBL" id="JX646898">
    <property type="protein sequence ID" value="AGC23038.1"/>
    <property type="molecule type" value="Genomic_DNA"/>
</dbReference>
<evidence type="ECO:0000256" key="15">
    <source>
        <dbReference type="ARBA" id="ARBA00023136"/>
    </source>
</evidence>
<evidence type="ECO:0000313" key="53">
    <source>
        <dbReference type="Proteomes" id="UP000124840"/>
    </source>
</evidence>
<evidence type="ECO:0000256" key="10">
    <source>
        <dbReference type="ARBA" id="ARBA00022812"/>
    </source>
</evidence>
<keyword evidence="10" id="KW-1040">Host Golgi apparatus</keyword>
<evidence type="ECO:0000313" key="44">
    <source>
        <dbReference type="EMBL" id="QLF79159.1"/>
    </source>
</evidence>
<dbReference type="Proteomes" id="UP000153636">
    <property type="component" value="Segment"/>
</dbReference>
<dbReference type="Proteomes" id="UP000124840">
    <property type="component" value="Segment"/>
</dbReference>
<feature type="transmembrane region" description="Helical" evidence="18">
    <location>
        <begin position="124"/>
        <end position="146"/>
    </location>
</feature>
<reference evidence="51 52" key="5">
    <citation type="journal article" date="2012" name="Virus Genes">
        <title>Comparative full genome analysis of four infectious laryngotracheitis virus (Gallid herpesvirus-1) virulent isolates from the United States.</title>
        <authorList>
            <person name="Spatz S.J."/>
            <person name="Volkening J.D."/>
            <person name="Keeler C.L."/>
            <person name="Kutish G.F."/>
            <person name="Riblet S.M."/>
            <person name="Boettger C.M."/>
            <person name="Clark K.F."/>
            <person name="Zsak L."/>
            <person name="Afonso C.L."/>
            <person name="Mundt E.S."/>
            <person name="Rock D.L."/>
            <person name="Garcia M."/>
        </authorList>
    </citation>
    <scope>NUCLEOTIDE SEQUENCE [LARGE SCALE GENOMIC DNA]</scope>
    <source>
        <strain evidence="22">1874C5</strain>
        <strain evidence="25">63140/C/08/BR</strain>
        <strain evidence="24">81658</strain>
        <strain evidence="23">USDA reference</strain>
    </source>
</reference>
<reference evidence="56 61" key="9">
    <citation type="journal article" date="2013" name="PLoS ONE">
        <title>Phylogenetic and Molecular Epidemiological Studies Reveal Evidence of Multiple Past Recombination Events between Infectious Laryngotracheitis Viruses.</title>
        <authorList>
            <person name="Lee S.-W."/>
            <person name="Devlin J.M."/>
            <person name="Markham J.F."/>
            <person name="Noormohammadi A.H."/>
            <person name="Browning G.F."/>
            <person name="Ficorilli N.P."/>
            <person name="Hartley C.A."/>
            <person name="Markham P.F."/>
        </authorList>
    </citation>
    <scope>NUCLEOTIDE SEQUENCE [LARGE SCALE GENOMIC DNA]</scope>
    <source>
        <strain evidence="35">CSW-1</strain>
        <strain evidence="34">V1-99</strain>
    </source>
</reference>
<dbReference type="Proteomes" id="UP000142565">
    <property type="component" value="Segment"/>
</dbReference>
<dbReference type="EMBL" id="JN542534">
    <property type="protein sequence ID" value="AFD36548.1"/>
    <property type="molecule type" value="Genomic_DNA"/>
</dbReference>
<dbReference type="EMBL" id="JN580316">
    <property type="protein sequence ID" value="AFM36526.1"/>
    <property type="molecule type" value="Genomic_DNA"/>
</dbReference>
<keyword evidence="15 18" id="KW-0472">Membrane</keyword>
<evidence type="ECO:0000313" key="57">
    <source>
        <dbReference type="Proteomes" id="UP000140289"/>
    </source>
</evidence>
<evidence type="ECO:0000313" key="31">
    <source>
        <dbReference type="EMBL" id="AFM36605.1"/>
    </source>
</evidence>
<evidence type="ECO:0000313" key="59">
    <source>
        <dbReference type="Proteomes" id="UP000167074"/>
    </source>
</evidence>
<feature type="transmembrane region" description="Helical" evidence="18">
    <location>
        <begin position="7"/>
        <end position="26"/>
    </location>
</feature>
<keyword evidence="12" id="KW-1181">Viral primary envelope fusion with host outer nuclear membrane</keyword>
<dbReference type="EMBL" id="MN784688">
    <property type="protein sequence ID" value="QLF79159.1"/>
    <property type="molecule type" value="Genomic_DNA"/>
</dbReference>
<keyword evidence="14" id="KW-1039">Host endosome</keyword>
<evidence type="ECO:0000256" key="13">
    <source>
        <dbReference type="ARBA" id="ARBA00022989"/>
    </source>
</evidence>
<dbReference type="GO" id="GO:0016020">
    <property type="term" value="C:membrane"/>
    <property type="evidence" value="ECO:0007669"/>
    <property type="project" value="InterPro"/>
</dbReference>
<reference evidence="37" key="7">
    <citation type="submission" date="2012-08" db="EMBL/GenBank/DDBJ databases">
        <title>Molecular characterization of the Taiwan isolate of Dahlia common mosaic virus (DCMV-TW).</title>
        <authorList>
            <person name="Chao H."/>
            <person name="Chen Y."/>
        </authorList>
    </citation>
    <scope>NUCLEOTIDE SEQUENCE</scope>
    <source>
        <strain evidence="38">K317</strain>
        <strain evidence="37">WG</strain>
    </source>
</reference>
<keyword evidence="7" id="KW-1188">Viral release from host cell</keyword>
<reference evidence="32" key="3">
    <citation type="submission" date="2011-09" db="EMBL/GenBank/DDBJ databases">
        <authorList>
            <person name="Lee S.-W."/>
            <person name="Markham P.F."/>
            <person name="Coppo M.J.C."/>
            <person name="Legione A.R."/>
            <person name="Markham J.F."/>
            <person name="Noormohammadi A.H."/>
            <person name="Browning G.F."/>
            <person name="Ficorilli N.P."/>
            <person name="Hartley C.A."/>
            <person name="Devlin J.M."/>
        </authorList>
    </citation>
    <scope>NUCLEOTIDE SEQUENCE</scope>
    <source>
        <strain evidence="32">ACC78</strain>
        <strain evidence="33">CL9</strain>
    </source>
</reference>
<reference evidence="45" key="14">
    <citation type="journal article" date="2020" name="Vet. Microbiol.">
        <title>Glycoprotein-C-gene-deleted recombinant infectious laryngotracheitis virus expressing a genotype VII Newcastle disease virus fusion protein protects against virulent infectious laryngotracheitis virus and Newcastle disease virus.</title>
        <authorList>
            <person name="Wei X."/>
            <person name="Shao Y."/>
            <person name="Han Z."/>
            <person name="Sun J."/>
            <person name="Liu S."/>
        </authorList>
    </citation>
    <scope>NUCLEOTIDE SEQUENCE</scope>
    <source>
        <strain evidence="45">Ck/CH/LHLJ/120305</strain>
    </source>
</reference>
<evidence type="ECO:0000256" key="8">
    <source>
        <dbReference type="ARBA" id="ARBA00022692"/>
    </source>
</evidence>
<dbReference type="Proteomes" id="UP000167074">
    <property type="component" value="Segment"/>
</dbReference>
<evidence type="ECO:0000256" key="3">
    <source>
        <dbReference type="ARBA" id="ARBA00004598"/>
    </source>
</evidence>
<dbReference type="EMBL" id="JN542535">
    <property type="protein sequence ID" value="AFD36627.1"/>
    <property type="molecule type" value="Genomic_DNA"/>
</dbReference>
<evidence type="ECO:0000313" key="43">
    <source>
        <dbReference type="EMBL" id="AJR27791.1"/>
    </source>
</evidence>
<dbReference type="InterPro" id="IPR002567">
    <property type="entry name" value="GK"/>
</dbReference>
<comment type="subcellular location">
    <subcellularLocation>
        <location evidence="1">Host Golgi apparatus membrane</location>
        <topology evidence="1">Multi-pass membrane protein</topology>
    </subcellularLocation>
    <subcellularLocation>
        <location evidence="3">Host cell membrane</location>
        <topology evidence="3">Multi-pass membrane protein</topology>
    </subcellularLocation>
    <subcellularLocation>
        <location evidence="2">Host endosome membrane</location>
        <topology evidence="2">Multi-pass membrane protein</topology>
    </subcellularLocation>
</comment>
<dbReference type="Proteomes" id="UP000115495">
    <property type="component" value="Segment"/>
</dbReference>
<dbReference type="EMBL" id="JN804827">
    <property type="protein sequence ID" value="AFN01988.1"/>
    <property type="molecule type" value="Genomic_DNA"/>
</dbReference>
<evidence type="ECO:0000256" key="14">
    <source>
        <dbReference type="ARBA" id="ARBA00023046"/>
    </source>
</evidence>
<evidence type="ECO:0000313" key="35">
    <source>
        <dbReference type="EMBL" id="AGC23117.1"/>
    </source>
</evidence>
<evidence type="ECO:0000313" key="51">
    <source>
        <dbReference type="Proteomes" id="UP000113785"/>
    </source>
</evidence>
<dbReference type="Proteomes" id="UP000100421">
    <property type="component" value="Segment"/>
</dbReference>
<evidence type="ECO:0000256" key="17">
    <source>
        <dbReference type="ARBA" id="ARBA00023213"/>
    </source>
</evidence>
<dbReference type="EMBL" id="JX458822">
    <property type="protein sequence ID" value="AGN48158.1"/>
    <property type="molecule type" value="Genomic_DNA"/>
</dbReference>
<feature type="transmembrane region" description="Helical" evidence="18">
    <location>
        <begin position="301"/>
        <end position="326"/>
    </location>
</feature>
<evidence type="ECO:0000313" key="34">
    <source>
        <dbReference type="EMBL" id="AGC23038.1"/>
    </source>
</evidence>
<dbReference type="GO" id="GO:0044178">
    <property type="term" value="C:host cell Golgi membrane"/>
    <property type="evidence" value="ECO:0007669"/>
    <property type="project" value="UniProtKB-SubCell"/>
</dbReference>
<dbReference type="Proteomes" id="UP000105066">
    <property type="component" value="Segment"/>
</dbReference>
<dbReference type="EMBL" id="KP677884">
    <property type="protein sequence ID" value="AJR27713.1"/>
    <property type="molecule type" value="Genomic_DNA"/>
</dbReference>
<evidence type="ECO:0000256" key="6">
    <source>
        <dbReference type="ARBA" id="ARBA00022511"/>
    </source>
</evidence>
<keyword evidence="13 18" id="KW-1133">Transmembrane helix</keyword>
<evidence type="ECO:0000313" key="39">
    <source>
        <dbReference type="EMBL" id="AJR27475.1"/>
    </source>
</evidence>
<keyword evidence="17" id="KW-1180">Syncytium formation induced by viral infection</keyword>
<reference evidence="46 50" key="12">
    <citation type="journal article" date="2016" name="PLoS ONE">
        <title>Full Genome Sequence-Based Comparative Study of Wild-Type and Vaccine Strains of Infectious Laryngotracheitis Virus from Italy.</title>
        <authorList>
            <person name="Piccirillo A."/>
            <person name="Lavezzo E."/>
            <person name="Niero G."/>
            <person name="Moreno A."/>
            <person name="Massi P."/>
            <person name="Franchin E."/>
            <person name="Toppo S."/>
            <person name="Salata C."/>
            <person name="Palu G."/>
        </authorList>
    </citation>
    <scope>NUCLEOTIDE SEQUENCE [LARGE SCALE GENOMIC DNA]</scope>
    <source>
        <strain evidence="41">193435/07</strain>
        <strain evidence="43">4787/80</strain>
        <strain evidence="42">757/11</strain>
        <strain evidence="39">Nobilis Laringovac</strain>
        <strain evidence="40">Poulvac ILT</strain>
    </source>
</reference>
<evidence type="ECO:0000256" key="11">
    <source>
        <dbReference type="ARBA" id="ARBA00022870"/>
    </source>
</evidence>
<dbReference type="Proteomes" id="UP000101327">
    <property type="component" value="Segment"/>
</dbReference>
<dbReference type="EMBL" id="KP677883">
    <property type="protein sequence ID" value="AJR27634.1"/>
    <property type="molecule type" value="Genomic_DNA"/>
</dbReference>
<evidence type="ECO:0000313" key="38">
    <source>
        <dbReference type="EMBL" id="AGN48316.1"/>
    </source>
</evidence>
<dbReference type="EMBL" id="JX458823">
    <property type="protein sequence ID" value="AGN48236.1"/>
    <property type="molecule type" value="Genomic_DNA"/>
</dbReference>
<evidence type="ECO:0000313" key="30">
    <source>
        <dbReference type="EMBL" id="AFM36526.1"/>
    </source>
</evidence>
<name>F5B4Q7_ILTV</name>
<evidence type="ECO:0000313" key="23">
    <source>
        <dbReference type="EMBL" id="AFD36548.1"/>
    </source>
</evidence>
<dbReference type="Proteomes" id="UP000133962">
    <property type="component" value="Segment"/>
</dbReference>
<evidence type="ECO:0000313" key="48">
    <source>
        <dbReference type="Proteomes" id="UP000101327"/>
    </source>
</evidence>
<evidence type="ECO:0000313" key="42">
    <source>
        <dbReference type="EMBL" id="AJR27713.1"/>
    </source>
</evidence>
<evidence type="ECO:0000313" key="25">
    <source>
        <dbReference type="EMBL" id="AFD36706.1"/>
    </source>
</evidence>
<dbReference type="EMBL" id="JN580317">
    <property type="protein sequence ID" value="AFM36605.1"/>
    <property type="molecule type" value="Genomic_DNA"/>
</dbReference>
<evidence type="ECO:0000313" key="50">
    <source>
        <dbReference type="Proteomes" id="UP000105066"/>
    </source>
</evidence>
<evidence type="ECO:0000313" key="37">
    <source>
        <dbReference type="EMBL" id="AGN48236.1"/>
    </source>
</evidence>
<sequence>MLRPECLKWAVILTGTIHIVFLVWYVCSKISTDSKDDCLYVLANIKWLLPGQQEFNPVHQPPATFNSSLVYVLTKYTQRLNNYENHQTRCVKGAYFENETVLISRLDPTGQRTVFVMEVADCLLYIWFSQIRVAFISTVLYICYLLTRRQRRMFGLCLPRERIAMDAYHLNYWTAFTSRLILRVPYTKMQRFLREFEHLRDCKSLNYVADPLGFCVCNPGVLLLKTLEIGLYLASLIMSTMTLRICYDPCAYILHEHVKISAWVYVIVSAVLELLSLIPYTTPAKTKVSASKPPSILTSCLANIASSLVLRALCVAAIASIVIIAFKYEQKIQNKLFGP</sequence>
<dbReference type="EMBL" id="HQ630064">
    <property type="protein sequence ID" value="AEB97299.1"/>
    <property type="molecule type" value="Genomic_DNA"/>
</dbReference>
<reference evidence="19 54" key="1">
    <citation type="journal article" date="2011" name="BMC Genomics">
        <title>First complete genome sequence of infectious laryngotracheitis virus.</title>
        <authorList>
            <person name="Lee S.-W."/>
            <person name="Markham P.F."/>
            <person name="Markham J.F."/>
            <person name="Petermann I."/>
            <person name="Noormohammadi A.H."/>
            <person name="Browning G.F."/>
            <person name="Ficorilli N.P."/>
            <person name="Hartley C.A."/>
            <person name="Devlin J.M."/>
        </authorList>
    </citation>
    <scope>NUCLEOTIDE SEQUENCE [LARGE SCALE GENOMIC DNA]</scope>
    <source>
        <strain evidence="19">Live attenuated Serva</strain>
    </source>
</reference>
<evidence type="ECO:0000313" key="28">
    <source>
        <dbReference type="EMBL" id="AFM36369.1"/>
    </source>
</evidence>
<dbReference type="Proteomes" id="UP000173990">
    <property type="component" value="Segment"/>
</dbReference>
<reference evidence="47 49" key="4">
    <citation type="journal article" date="2012" name="Science">
        <title>Attenuated vaccines can recombine to form virulent field viruses.</title>
        <authorList>
            <person name="Lee S.W."/>
            <person name="Markham P.F."/>
            <person name="Coppo M.J."/>
            <person name="Legione A.R."/>
            <person name="Markham J.F."/>
            <person name="Noormohammadi A.H."/>
            <person name="Browning G.F."/>
            <person name="Ficorilli N."/>
            <person name="Hartley C.A."/>
            <person name="Devlin J.M."/>
        </authorList>
    </citation>
    <scope>NUCLEOTIDE SEQUENCE [LARGE SCALE GENOMIC DNA]</scope>
    <source>
        <strain evidence="32">ACC78</strain>
        <strain evidence="33">CL9</strain>
    </source>
</reference>
<dbReference type="Proteomes" id="UP000166552">
    <property type="component" value="Segment"/>
</dbReference>
<accession>F5B4Q7</accession>
<evidence type="ECO:0000313" key="58">
    <source>
        <dbReference type="Proteomes" id="UP000165693"/>
    </source>
</evidence>
<evidence type="ECO:0000313" key="41">
    <source>
        <dbReference type="EMBL" id="AJR27634.1"/>
    </source>
</evidence>
<dbReference type="EMBL" id="JQ083494">
    <property type="protein sequence ID" value="AEW67831.1"/>
    <property type="molecule type" value="Genomic_DNA"/>
</dbReference>
<reference evidence="44" key="15">
    <citation type="submission" date="2021-03" db="EMBL/GenBank/DDBJ databases">
        <title>Reconstitution and mutagenesis of Avian infectious laryngotracheitis virus from cosmid and yeast centromeric plasmid clones.</title>
        <authorList>
            <person name="Garcia M."/>
            <person name="Fuchs W."/>
            <person name="Loncoman C."/>
            <person name="Riblet S."/>
            <person name="Kim T."/>
            <person name="Likens N."/>
            <person name="Mettenleiter T."/>
        </authorList>
    </citation>
    <scope>NUCLEOTIDE SEQUENCE</scope>
</reference>
<evidence type="ECO:0000313" key="56">
    <source>
        <dbReference type="Proteomes" id="UP000139998"/>
    </source>
</evidence>
<evidence type="ECO:0000313" key="29">
    <source>
        <dbReference type="EMBL" id="AFM36447.1"/>
    </source>
</evidence>
<evidence type="ECO:0000313" key="55">
    <source>
        <dbReference type="Proteomes" id="UP000133962"/>
    </source>
</evidence>
<evidence type="ECO:0000313" key="45">
    <source>
        <dbReference type="EMBL" id="QOJ44320.1"/>
    </source>
</evidence>
<evidence type="ECO:0000313" key="60">
    <source>
        <dbReference type="Proteomes" id="UP000168685"/>
    </source>
</evidence>
<organismHost>
    <name type="scientific">Gallus gallus</name>
    <name type="common">Chicken</name>
    <dbReference type="NCBI Taxonomy" id="9031"/>
</organismHost>
<dbReference type="Pfam" id="PF01621">
    <property type="entry name" value="Fusion_gly_K"/>
    <property type="match status" value="1"/>
</dbReference>
<comment type="similarity">
    <text evidence="4">Belongs to the alphaherpesvirinae glycoprotein K family.</text>
</comment>
<dbReference type="Proteomes" id="UP000119799">
    <property type="component" value="Segment"/>
</dbReference>
<dbReference type="Proteomes" id="UP000140289">
    <property type="component" value="Genome"/>
</dbReference>
<evidence type="ECO:0000313" key="22">
    <source>
        <dbReference type="EMBL" id="AFD36469.1"/>
    </source>
</evidence>
<evidence type="ECO:0000256" key="7">
    <source>
        <dbReference type="ARBA" id="ARBA00022612"/>
    </source>
</evidence>
<evidence type="ECO:0000313" key="40">
    <source>
        <dbReference type="EMBL" id="AJR27554.1"/>
    </source>
</evidence>
<reference evidence="44" key="13">
    <citation type="submission" date="2019-11" db="EMBL/GenBank/DDBJ databases">
        <authorList>
            <person name="Spatz S."/>
            <person name="Volkening J."/>
            <person name="Ross T."/>
        </authorList>
    </citation>
    <scope>NUCLEOTIDE SEQUENCE</scope>
</reference>
<protein>
    <recommendedName>
        <fullName evidence="5">Envelope glycoprotein K</fullName>
    </recommendedName>
</protein>
<evidence type="ECO:0000256" key="9">
    <source>
        <dbReference type="ARBA" id="ARBA00022729"/>
    </source>
</evidence>
<evidence type="ECO:0000313" key="33">
    <source>
        <dbReference type="EMBL" id="AFN01988.1"/>
    </source>
</evidence>
<keyword evidence="9" id="KW-0732">Signal</keyword>
<dbReference type="EMBL" id="JN542536">
    <property type="protein sequence ID" value="AFD36706.1"/>
    <property type="molecule type" value="Genomic_DNA"/>
</dbReference>
<reference evidence="53 58" key="8">
    <citation type="submission" date="2012-08" db="EMBL/GenBank/DDBJ databases">
        <authorList>
            <person name="Xu Y.-L."/>
            <person name="He P."/>
            <person name="Zhang L."/>
            <person name="Dong S.-L."/>
            <person name="Li F."/>
        </authorList>
    </citation>
    <scope>NUCLEOTIDE SEQUENCE [LARGE SCALE GENOMIC DNA]</scope>
</reference>
<dbReference type="GO" id="GO:0044175">
    <property type="term" value="C:host cell endosome membrane"/>
    <property type="evidence" value="ECO:0007669"/>
    <property type="project" value="UniProtKB-SubCell"/>
</dbReference>
<keyword evidence="6" id="KW-1032">Host cell membrane</keyword>
<dbReference type="EMBL" id="JX646899">
    <property type="protein sequence ID" value="AGC23117.1"/>
    <property type="molecule type" value="Genomic_DNA"/>
</dbReference>
<evidence type="ECO:0000256" key="18">
    <source>
        <dbReference type="SAM" id="Phobius"/>
    </source>
</evidence>
<evidence type="ECO:0000313" key="47">
    <source>
        <dbReference type="Proteomes" id="UP000100421"/>
    </source>
</evidence>
<dbReference type="Proteomes" id="UP000097781">
    <property type="component" value="Segment"/>
</dbReference>
<evidence type="ECO:0000313" key="54">
    <source>
        <dbReference type="Proteomes" id="UP000127603"/>
    </source>
</evidence>
<dbReference type="Proteomes" id="UP000101568">
    <property type="component" value="Segment"/>
</dbReference>
<dbReference type="GO" id="GO:0019031">
    <property type="term" value="C:viral envelope"/>
    <property type="evidence" value="ECO:0007669"/>
    <property type="project" value="UniProtKB-KW"/>
</dbReference>
<evidence type="ECO:0000313" key="20">
    <source>
        <dbReference type="EMBL" id="AEW67752.1"/>
    </source>
</evidence>
<reference evidence="55 60" key="6">
    <citation type="journal article" date="2012" name="Virus Genes">
        <title>Genome sequence comparison of two United States live attenuated vaccines of infectious laryngotracheitis virus (ILTV).</title>
        <authorList>
            <person name="Chandra Y.G."/>
            <person name="Lee J."/>
            <person name="Kong B.W."/>
        </authorList>
    </citation>
    <scope>NUCLEOTIDE SEQUENCE [LARGE SCALE GENOMIC DNA]</scope>
    <source>
        <strain evidence="21">Vaccine Laryngo Vac</strain>
        <strain evidence="20">Vaccine LT Blen</strain>
    </source>
</reference>
<evidence type="ECO:0000313" key="24">
    <source>
        <dbReference type="EMBL" id="AFD36627.1"/>
    </source>
</evidence>
<dbReference type="Proteomes" id="UP000156266">
    <property type="component" value="Segment"/>
</dbReference>
<dbReference type="EMBL" id="JN804826">
    <property type="protein sequence ID" value="AFN01909.1"/>
    <property type="molecule type" value="Genomic_DNA"/>
</dbReference>
<evidence type="ECO:0000313" key="21">
    <source>
        <dbReference type="EMBL" id="AEW67831.1"/>
    </source>
</evidence>
<dbReference type="Proteomes" id="UP000139998">
    <property type="component" value="Segment"/>
</dbReference>
<evidence type="ECO:0000313" key="26">
    <source>
        <dbReference type="EMBL" id="AFM36212.1"/>
    </source>
</evidence>
<dbReference type="Proteomes" id="UP000165395">
    <property type="component" value="Segment"/>
</dbReference>
<reference evidence="22" key="2">
    <citation type="submission" date="2011-08" db="EMBL/GenBank/DDBJ databases">
        <authorList>
            <person name="Spatz S."/>
        </authorList>
    </citation>
    <scope>NUCLEOTIDE SEQUENCE</scope>
    <source>
        <strain evidence="22">1874C5</strain>
        <strain evidence="25">63140/C/08/BR</strain>
        <strain evidence="24">81658</strain>
        <strain evidence="23">USDA reference</strain>
    </source>
</reference>
<evidence type="ECO:0000313" key="46">
    <source>
        <dbReference type="Proteomes" id="UP000097781"/>
    </source>
</evidence>
<dbReference type="EMBL" id="JN580313">
    <property type="protein sequence ID" value="AFM36291.1"/>
    <property type="molecule type" value="Genomic_DNA"/>
</dbReference>
<reference evidence="48 57" key="11">
    <citation type="journal article" date="2013" name="Virology">
        <title>Genomic sequence analysis of the United States infectious laryngotracheitis vaccine strains chicken embryo origin (CEO) and tissue culture origin (TCO).</title>
        <authorList>
            <person name="Garcia M."/>
            <person name="Volkening J."/>
            <person name="Riblet S."/>
            <person name="Spatz S."/>
        </authorList>
    </citation>
    <scope>NUCLEOTIDE SEQUENCE [LARGE SCALE GENOMIC DNA]</scope>
    <source>
        <strain evidence="30">CEO high passage</strain>
        <strain evidence="31">CEO low passage</strain>
        <strain evidence="27">CEO TRVX</strain>
        <strain evidence="28">TCO high passage</strain>
        <strain evidence="26">TCO IVAX</strain>
        <strain evidence="29">TCO low passage</strain>
    </source>
</reference>
<keyword evidence="11" id="KW-1043">Host membrane</keyword>
<dbReference type="EMBL" id="MT876619">
    <property type="protein sequence ID" value="QOJ44320.1"/>
    <property type="molecule type" value="Genomic_DNA"/>
</dbReference>
<dbReference type="GO" id="GO:0039700">
    <property type="term" value="P:fusion of viral membrane with host outer nuclear membrane"/>
    <property type="evidence" value="ECO:0007669"/>
    <property type="project" value="UniProtKB-KW"/>
</dbReference>
<organism evidence="19 54">
    <name type="scientific">Infectious laryngotracheitis virus</name>
    <name type="common">ILTV</name>
    <name type="synonym">Gallid herpesvirus 1</name>
    <dbReference type="NCBI Taxonomy" id="10386"/>
    <lineage>
        <taxon>Viruses</taxon>
        <taxon>Duplodnaviria</taxon>
        <taxon>Heunggongvirae</taxon>
        <taxon>Peploviricota</taxon>
        <taxon>Herviviricetes</taxon>
        <taxon>Herpesvirales</taxon>
        <taxon>Orthoherpesviridae</taxon>
        <taxon>Alphaherpesvirinae</taxon>
        <taxon>Iltovirus</taxon>
        <taxon>Iltovirus gallidalpha1</taxon>
    </lineage>
</organism>
<dbReference type="EMBL" id="JQ083493">
    <property type="protein sequence ID" value="AEW67752.1"/>
    <property type="molecule type" value="Genomic_DNA"/>
</dbReference>
<evidence type="ECO:0000313" key="19">
    <source>
        <dbReference type="EMBL" id="AEB97299.1"/>
    </source>
</evidence>
<dbReference type="EMBL" id="JN580312">
    <property type="protein sequence ID" value="AFM36212.1"/>
    <property type="molecule type" value="Genomic_DNA"/>
</dbReference>
<dbReference type="EMBL" id="JX458824">
    <property type="protein sequence ID" value="AGN48316.1"/>
    <property type="molecule type" value="Genomic_DNA"/>
</dbReference>
<gene>
    <name evidence="19" type="primary">UL53</name>
    <name evidence="20" type="ORF">GaHV1LT_gp02</name>
    <name evidence="21" type="ORF">GaHV1LV_gp02</name>
    <name evidence="19" type="ORF">ILTV_ORF4</name>
    <name evidence="38" type="ORF">ILTVK317_ORF4</name>
    <name evidence="36" type="ORF">ILTVLJS09_ORF4</name>
    <name evidence="37" type="ORF">ILTVWG_ORF4</name>
</gene>
<proteinExistence type="inferred from homology"/>
<evidence type="ECO:0000313" key="61">
    <source>
        <dbReference type="Proteomes" id="UP000173990"/>
    </source>
</evidence>
<dbReference type="EMBL" id="KP677881">
    <property type="protein sequence ID" value="AJR27475.1"/>
    <property type="molecule type" value="Genomic_DNA"/>
</dbReference>
<keyword evidence="8 18" id="KW-0812">Transmembrane</keyword>
<dbReference type="Proteomes" id="UP000148452">
    <property type="component" value="Segment"/>
</dbReference>
<dbReference type="Proteomes" id="UP000149898">
    <property type="component" value="Segment"/>
</dbReference>
<dbReference type="EMBL" id="JN580315">
    <property type="protein sequence ID" value="AFM36447.1"/>
    <property type="molecule type" value="Genomic_DNA"/>
</dbReference>
<dbReference type="Proteomes" id="UP000165693">
    <property type="component" value="Genome"/>
</dbReference>
<keyword evidence="19" id="KW-0261">Viral envelope protein</keyword>
<dbReference type="EMBL" id="KP677885">
    <property type="protein sequence ID" value="AJR27791.1"/>
    <property type="molecule type" value="Genomic_DNA"/>
</dbReference>
<evidence type="ECO:0000256" key="16">
    <source>
        <dbReference type="ARBA" id="ARBA00023180"/>
    </source>
</evidence>
<dbReference type="Proteomes" id="UP000173639">
    <property type="component" value="Segment"/>
</dbReference>
<evidence type="ECO:0000256" key="5">
    <source>
        <dbReference type="ARBA" id="ARBA00013975"/>
    </source>
</evidence>
<evidence type="ECO:0000313" key="32">
    <source>
        <dbReference type="EMBL" id="AFN01909.1"/>
    </source>
</evidence>
<dbReference type="EMBL" id="KP677882">
    <property type="protein sequence ID" value="AJR27554.1"/>
    <property type="molecule type" value="Genomic_DNA"/>
</dbReference>
<evidence type="ECO:0000313" key="52">
    <source>
        <dbReference type="Proteomes" id="UP000119799"/>
    </source>
</evidence>
<feature type="transmembrane region" description="Helical" evidence="18">
    <location>
        <begin position="262"/>
        <end position="281"/>
    </location>
</feature>
<dbReference type="Proteomes" id="UP000127603">
    <property type="component" value="Segment"/>
</dbReference>
<evidence type="ECO:0000256" key="4">
    <source>
        <dbReference type="ARBA" id="ARBA00007266"/>
    </source>
</evidence>
<reference evidence="36 59" key="10">
    <citation type="journal article" date="2013" name="PLoS ONE">
        <title>Detection of infectious laryngotracheitis virus by real-time PCR in naturally and experimentally infected chickens.</title>
        <authorList>
            <person name="Zhao Y."/>
            <person name="Kong C."/>
            <person name="Cui X."/>
            <person name="Cui H."/>
            <person name="Shi X."/>
            <person name="Zhang X."/>
            <person name="Hu S."/>
            <person name="Hao L."/>
            <person name="Wang Y."/>
        </authorList>
    </citation>
    <scope>NUCLEOTIDE SEQUENCE [LARGE SCALE GENOMIC DNA]</scope>
    <source>
        <strain evidence="36">LJS09</strain>
    </source>
</reference>
<evidence type="ECO:0000313" key="49">
    <source>
        <dbReference type="Proteomes" id="UP000101568"/>
    </source>
</evidence>
<evidence type="ECO:0000256" key="1">
    <source>
        <dbReference type="ARBA" id="ARBA00004252"/>
    </source>
</evidence>
<dbReference type="GO" id="GO:0020002">
    <property type="term" value="C:host cell plasma membrane"/>
    <property type="evidence" value="ECO:0007669"/>
    <property type="project" value="UniProtKB-SubCell"/>
</dbReference>
<keyword evidence="16" id="KW-0325">Glycoprotein</keyword>
<evidence type="ECO:0000256" key="12">
    <source>
        <dbReference type="ARBA" id="ARBA00022959"/>
    </source>
</evidence>
<dbReference type="Proteomes" id="UP000113785">
    <property type="component" value="Segment"/>
</dbReference>
<dbReference type="EMBL" id="JN580314">
    <property type="protein sequence ID" value="AFM36369.1"/>
    <property type="molecule type" value="Genomic_DNA"/>
</dbReference>
<dbReference type="EMBL" id="JN542533">
    <property type="protein sequence ID" value="AFD36469.1"/>
    <property type="molecule type" value="Genomic_DNA"/>
</dbReference>
<evidence type="ECO:0000313" key="27">
    <source>
        <dbReference type="EMBL" id="AFM36291.1"/>
    </source>
</evidence>
<keyword evidence="19" id="KW-0946">Virion</keyword>
<dbReference type="GO" id="GO:0060141">
    <property type="term" value="P:symbiont-mediated induction of syncytium formation"/>
    <property type="evidence" value="ECO:0007669"/>
    <property type="project" value="UniProtKB-KW"/>
</dbReference>
<evidence type="ECO:0000256" key="2">
    <source>
        <dbReference type="ARBA" id="ARBA00004330"/>
    </source>
</evidence>
<evidence type="ECO:0000313" key="36">
    <source>
        <dbReference type="EMBL" id="AGN48158.1"/>
    </source>
</evidence>
<dbReference type="Proteomes" id="UP000168685">
    <property type="component" value="Segment"/>
</dbReference>